<evidence type="ECO:0000313" key="1">
    <source>
        <dbReference type="EMBL" id="KAH7547978.1"/>
    </source>
</evidence>
<accession>A0ABQ8H3U7</accession>
<keyword evidence="2" id="KW-1185">Reference proteome</keyword>
<dbReference type="EMBL" id="JAFEMO010000014">
    <property type="protein sequence ID" value="KAH7547978.1"/>
    <property type="molecule type" value="Genomic_DNA"/>
</dbReference>
<dbReference type="PANTHER" id="PTHR34130:SF5">
    <property type="entry name" value="OS08G0243800 PROTEIN"/>
    <property type="match status" value="1"/>
</dbReference>
<organism evidence="1 2">
    <name type="scientific">Xanthoceras sorbifolium</name>
    <dbReference type="NCBI Taxonomy" id="99658"/>
    <lineage>
        <taxon>Eukaryota</taxon>
        <taxon>Viridiplantae</taxon>
        <taxon>Streptophyta</taxon>
        <taxon>Embryophyta</taxon>
        <taxon>Tracheophyta</taxon>
        <taxon>Spermatophyta</taxon>
        <taxon>Magnoliopsida</taxon>
        <taxon>eudicotyledons</taxon>
        <taxon>Gunneridae</taxon>
        <taxon>Pentapetalae</taxon>
        <taxon>rosids</taxon>
        <taxon>malvids</taxon>
        <taxon>Sapindales</taxon>
        <taxon>Sapindaceae</taxon>
        <taxon>Xanthoceroideae</taxon>
        <taxon>Xanthoceras</taxon>
    </lineage>
</organism>
<name>A0ABQ8H3U7_9ROSI</name>
<reference evidence="1 2" key="1">
    <citation type="submission" date="2021-02" db="EMBL/GenBank/DDBJ databases">
        <title>Plant Genome Project.</title>
        <authorList>
            <person name="Zhang R.-G."/>
        </authorList>
    </citation>
    <scope>NUCLEOTIDE SEQUENCE [LARGE SCALE GENOMIC DNA]</scope>
    <source>
        <tissue evidence="1">Leaves</tissue>
    </source>
</reference>
<comment type="caution">
    <text evidence="1">The sequence shown here is derived from an EMBL/GenBank/DDBJ whole genome shotgun (WGS) entry which is preliminary data.</text>
</comment>
<dbReference type="Proteomes" id="UP000827721">
    <property type="component" value="Unassembled WGS sequence"/>
</dbReference>
<proteinExistence type="predicted"/>
<sequence>MVAKEFINNLEPVLLPEAINGFQGGFDDSHEEEDDEETLSLCDLAVSSNAEDYYWSEFSYNEEDQDGDFFEFSSEDFTASSYPKPNQNIIFCGKLIPYRGEEPVHHENTQNQNSTLKQQNTKKISFFHGNRRKIDTSRPSRGSGFPTRMELRDIKSRQSRRRVAAPTTMIRSDVGGGDMVKRGEKRSGNKGLWRLLRILGFKSHRANTVAKATFGCVPYV</sequence>
<dbReference type="PANTHER" id="PTHR34130">
    <property type="entry name" value="OS08G0243800 PROTEIN"/>
    <property type="match status" value="1"/>
</dbReference>
<evidence type="ECO:0000313" key="2">
    <source>
        <dbReference type="Proteomes" id="UP000827721"/>
    </source>
</evidence>
<protein>
    <submittedName>
        <fullName evidence="1">Uncharacterized protein</fullName>
    </submittedName>
</protein>
<gene>
    <name evidence="1" type="ORF">JRO89_XS14G0046700</name>
</gene>